<gene>
    <name evidence="1" type="ORF">B6S09_07265</name>
</gene>
<dbReference type="RefSeq" id="WP_094277839.1">
    <property type="nucleotide sequence ID" value="NZ_NQJF01000005.1"/>
</dbReference>
<dbReference type="GO" id="GO:0003676">
    <property type="term" value="F:nucleic acid binding"/>
    <property type="evidence" value="ECO:0007669"/>
    <property type="project" value="InterPro"/>
</dbReference>
<comment type="caution">
    <text evidence="1">The sequence shown here is derived from an EMBL/GenBank/DDBJ whole genome shotgun (WGS) entry which is preliminary data.</text>
</comment>
<dbReference type="EMBL" id="NQJF01000005">
    <property type="protein sequence ID" value="OYD24989.1"/>
    <property type="molecule type" value="Genomic_DNA"/>
</dbReference>
<dbReference type="OrthoDB" id="72963at2"/>
<dbReference type="AlphaFoldDB" id="A0A235CKN5"/>
<evidence type="ECO:0000313" key="1">
    <source>
        <dbReference type="EMBL" id="OYD24989.1"/>
    </source>
</evidence>
<name>A0A235CKN5_9GAMM</name>
<evidence type="ECO:0000313" key="2">
    <source>
        <dbReference type="Proteomes" id="UP000243640"/>
    </source>
</evidence>
<reference evidence="1 2" key="1">
    <citation type="submission" date="2017-08" db="EMBL/GenBank/DDBJ databases">
        <title>Draft Genome Sequence of the Marine Bacterium Oceanimonas baumannii ATCC 700832.</title>
        <authorList>
            <person name="Mcclelland W.D."/>
            <person name="Brennan M.A."/>
            <person name="Trachtenberg A.M."/>
            <person name="Maclea K.S."/>
        </authorList>
    </citation>
    <scope>NUCLEOTIDE SEQUENCE [LARGE SCALE GENOMIC DNA]</scope>
    <source>
        <strain evidence="1 2">ATCC 700832</strain>
    </source>
</reference>
<dbReference type="InterPro" id="IPR012156">
    <property type="entry name" value="Cold_shock_CspA"/>
</dbReference>
<dbReference type="InterPro" id="IPR010718">
    <property type="entry name" value="DUF1294"/>
</dbReference>
<dbReference type="Proteomes" id="UP000243640">
    <property type="component" value="Unassembled WGS sequence"/>
</dbReference>
<accession>A0A235CKN5</accession>
<sequence>MAKGRPTAPSSNWRTSEKTLHLFSLLGGWPSARLCRNP</sequence>
<proteinExistence type="predicted"/>
<dbReference type="Pfam" id="PF06961">
    <property type="entry name" value="DUF1294"/>
    <property type="match status" value="1"/>
</dbReference>
<organism evidence="1 2">
    <name type="scientific">Oceanimonas baumannii</name>
    <dbReference type="NCBI Taxonomy" id="129578"/>
    <lineage>
        <taxon>Bacteria</taxon>
        <taxon>Pseudomonadati</taxon>
        <taxon>Pseudomonadota</taxon>
        <taxon>Gammaproteobacteria</taxon>
        <taxon>Aeromonadales</taxon>
        <taxon>Aeromonadaceae</taxon>
        <taxon>Oceanimonas</taxon>
    </lineage>
</organism>
<dbReference type="PIRSF" id="PIRSF002599">
    <property type="entry name" value="Cold_shock_A"/>
    <property type="match status" value="1"/>
</dbReference>
<protein>
    <submittedName>
        <fullName evidence="1">Uncharacterized protein</fullName>
    </submittedName>
</protein>